<dbReference type="Proteomes" id="UP000530660">
    <property type="component" value="Unassembled WGS sequence"/>
</dbReference>
<keyword evidence="3" id="KW-1185">Reference proteome</keyword>
<dbReference type="InterPro" id="IPR036249">
    <property type="entry name" value="Thioredoxin-like_sf"/>
</dbReference>
<accession>A0A7J7IJL5</accession>
<name>A0A7J7IJL5_9RHOD</name>
<comment type="caution">
    <text evidence="2">The sequence shown here is derived from an EMBL/GenBank/DDBJ whole genome shotgun (WGS) entry which is preliminary data.</text>
</comment>
<gene>
    <name evidence="2" type="ORF">F1559_002546</name>
</gene>
<evidence type="ECO:0000259" key="1">
    <source>
        <dbReference type="Pfam" id="PF00578"/>
    </source>
</evidence>
<reference evidence="2 3" key="1">
    <citation type="journal article" date="2020" name="J. Phycol.">
        <title>Comparative genome analysis reveals Cyanidiococcus gen. nov., a new extremophilic red algal genus sister to Cyanidioschyzon (Cyanidioschyzonaceae, Rhodophyta).</title>
        <authorList>
            <person name="Liu S.-L."/>
            <person name="Chiang Y.-R."/>
            <person name="Yoon H.S."/>
            <person name="Fu H.-Y."/>
        </authorList>
    </citation>
    <scope>NUCLEOTIDE SEQUENCE [LARGE SCALE GENOMIC DNA]</scope>
    <source>
        <strain evidence="2 3">THAL066</strain>
    </source>
</reference>
<protein>
    <recommendedName>
        <fullName evidence="1">Alkyl hydroperoxide reductase subunit C/ Thiol specific antioxidant domain-containing protein</fullName>
    </recommendedName>
</protein>
<organism evidence="2 3">
    <name type="scientific">Cyanidiococcus yangmingshanensis</name>
    <dbReference type="NCBI Taxonomy" id="2690220"/>
    <lineage>
        <taxon>Eukaryota</taxon>
        <taxon>Rhodophyta</taxon>
        <taxon>Bangiophyceae</taxon>
        <taxon>Cyanidiales</taxon>
        <taxon>Cyanidiaceae</taxon>
        <taxon>Cyanidiococcus</taxon>
    </lineage>
</organism>
<dbReference type="EMBL" id="VWRR01000007">
    <property type="protein sequence ID" value="KAF6003275.1"/>
    <property type="molecule type" value="Genomic_DNA"/>
</dbReference>
<sequence length="120" mass="13244">MEAIVACQNGHAPGRVRQPTARLASISPNDCSEQNVHSPCKRQSRGAFTLPWRGNSARRLFVLSTSVRKRRQQAAMGMELQEGDAAPDFLMPTDQGGQVSLKEFTGRPVVLYFYPKANTP</sequence>
<dbReference type="SUPFAM" id="SSF52833">
    <property type="entry name" value="Thioredoxin-like"/>
    <property type="match status" value="1"/>
</dbReference>
<dbReference type="AlphaFoldDB" id="A0A7J7IJL5"/>
<proteinExistence type="predicted"/>
<dbReference type="GO" id="GO:0016491">
    <property type="term" value="F:oxidoreductase activity"/>
    <property type="evidence" value="ECO:0007669"/>
    <property type="project" value="InterPro"/>
</dbReference>
<dbReference type="GO" id="GO:0016209">
    <property type="term" value="F:antioxidant activity"/>
    <property type="evidence" value="ECO:0007669"/>
    <property type="project" value="InterPro"/>
</dbReference>
<feature type="domain" description="Alkyl hydroperoxide reductase subunit C/ Thiol specific antioxidant" evidence="1">
    <location>
        <begin position="83"/>
        <end position="120"/>
    </location>
</feature>
<evidence type="ECO:0000313" key="3">
    <source>
        <dbReference type="Proteomes" id="UP000530660"/>
    </source>
</evidence>
<evidence type="ECO:0000313" key="2">
    <source>
        <dbReference type="EMBL" id="KAF6003275.1"/>
    </source>
</evidence>
<dbReference type="InterPro" id="IPR000866">
    <property type="entry name" value="AhpC/TSA"/>
</dbReference>
<dbReference type="Pfam" id="PF00578">
    <property type="entry name" value="AhpC-TSA"/>
    <property type="match status" value="1"/>
</dbReference>
<dbReference type="OrthoDB" id="338622at2759"/>
<dbReference type="Gene3D" id="3.40.30.10">
    <property type="entry name" value="Glutaredoxin"/>
    <property type="match status" value="1"/>
</dbReference>